<reference evidence="2" key="1">
    <citation type="journal article" date="2015" name="Proc. Natl. Acad. Sci. U.S.A.">
        <title>Genome sequencing of adzuki bean (Vigna angularis) provides insight into high starch and low fat accumulation and domestication.</title>
        <authorList>
            <person name="Yang K."/>
            <person name="Tian Z."/>
            <person name="Chen C."/>
            <person name="Luo L."/>
            <person name="Zhao B."/>
            <person name="Wang Z."/>
            <person name="Yu L."/>
            <person name="Li Y."/>
            <person name="Sun Y."/>
            <person name="Li W."/>
            <person name="Chen Y."/>
            <person name="Li Y."/>
            <person name="Zhang Y."/>
            <person name="Ai D."/>
            <person name="Zhao J."/>
            <person name="Shang C."/>
            <person name="Ma Y."/>
            <person name="Wu B."/>
            <person name="Wang M."/>
            <person name="Gao L."/>
            <person name="Sun D."/>
            <person name="Zhang P."/>
            <person name="Guo F."/>
            <person name="Wang W."/>
            <person name="Li Y."/>
            <person name="Wang J."/>
            <person name="Varshney R.K."/>
            <person name="Wang J."/>
            <person name="Ling H.Q."/>
            <person name="Wan P."/>
        </authorList>
    </citation>
    <scope>NUCLEOTIDE SEQUENCE</scope>
    <source>
        <strain evidence="2">cv. Jingnong 6</strain>
    </source>
</reference>
<proteinExistence type="predicted"/>
<organism evidence="1 2">
    <name type="scientific">Phaseolus angularis</name>
    <name type="common">Azuki bean</name>
    <name type="synonym">Vigna angularis</name>
    <dbReference type="NCBI Taxonomy" id="3914"/>
    <lineage>
        <taxon>Eukaryota</taxon>
        <taxon>Viridiplantae</taxon>
        <taxon>Streptophyta</taxon>
        <taxon>Embryophyta</taxon>
        <taxon>Tracheophyta</taxon>
        <taxon>Spermatophyta</taxon>
        <taxon>Magnoliopsida</taxon>
        <taxon>eudicotyledons</taxon>
        <taxon>Gunneridae</taxon>
        <taxon>Pentapetalae</taxon>
        <taxon>rosids</taxon>
        <taxon>fabids</taxon>
        <taxon>Fabales</taxon>
        <taxon>Fabaceae</taxon>
        <taxon>Papilionoideae</taxon>
        <taxon>50 kb inversion clade</taxon>
        <taxon>NPAAA clade</taxon>
        <taxon>indigoferoid/millettioid clade</taxon>
        <taxon>Phaseoleae</taxon>
        <taxon>Vigna</taxon>
    </lineage>
</organism>
<dbReference type="Proteomes" id="UP000053144">
    <property type="component" value="Chromosome 7"/>
</dbReference>
<dbReference type="EMBL" id="CM003377">
    <property type="protein sequence ID" value="KOM48065.1"/>
    <property type="molecule type" value="Genomic_DNA"/>
</dbReference>
<sequence length="118" mass="13386">MASSSQPSRGSKGKETTVIMMQDERCNNDGKERITAHLLAWVILLVIMMQDVMTTEDVCLLHAIKNDIPTNRVEVLKDHMAEAALSNSHYLSYVVLISKLLIYKLNNEEKTVLLMRIL</sequence>
<evidence type="ECO:0000313" key="1">
    <source>
        <dbReference type="EMBL" id="KOM48065.1"/>
    </source>
</evidence>
<dbReference type="Gramene" id="KOM48065">
    <property type="protein sequence ID" value="KOM48065"/>
    <property type="gene ID" value="LR48_Vigan07g176900"/>
</dbReference>
<dbReference type="AlphaFoldDB" id="A0A0L9UYY5"/>
<protein>
    <submittedName>
        <fullName evidence="1">Uncharacterized protein</fullName>
    </submittedName>
</protein>
<accession>A0A0L9UYY5</accession>
<gene>
    <name evidence="1" type="ORF">LR48_Vigan07g176900</name>
</gene>
<name>A0A0L9UYY5_PHAAN</name>
<evidence type="ECO:0000313" key="2">
    <source>
        <dbReference type="Proteomes" id="UP000053144"/>
    </source>
</evidence>